<evidence type="ECO:0000313" key="4">
    <source>
        <dbReference type="Proteomes" id="UP000663829"/>
    </source>
</evidence>
<feature type="domain" description="SAM" evidence="1">
    <location>
        <begin position="19"/>
        <end position="50"/>
    </location>
</feature>
<dbReference type="SUPFAM" id="SSF47769">
    <property type="entry name" value="SAM/Pointed domain"/>
    <property type="match status" value="1"/>
</dbReference>
<accession>A0A815WUB8</accession>
<dbReference type="Gene3D" id="1.10.150.50">
    <property type="entry name" value="Transcription Factor, Ets-1"/>
    <property type="match status" value="1"/>
</dbReference>
<dbReference type="PROSITE" id="PS50105">
    <property type="entry name" value="SAM_DOMAIN"/>
    <property type="match status" value="1"/>
</dbReference>
<dbReference type="InterPro" id="IPR013761">
    <property type="entry name" value="SAM/pointed_sf"/>
</dbReference>
<reference evidence="2" key="1">
    <citation type="submission" date="2021-02" db="EMBL/GenBank/DDBJ databases">
        <authorList>
            <person name="Nowell W R."/>
        </authorList>
    </citation>
    <scope>NUCLEOTIDE SEQUENCE</scope>
</reference>
<organism evidence="2 4">
    <name type="scientific">Didymodactylos carnosus</name>
    <dbReference type="NCBI Taxonomy" id="1234261"/>
    <lineage>
        <taxon>Eukaryota</taxon>
        <taxon>Metazoa</taxon>
        <taxon>Spiralia</taxon>
        <taxon>Gnathifera</taxon>
        <taxon>Rotifera</taxon>
        <taxon>Eurotatoria</taxon>
        <taxon>Bdelloidea</taxon>
        <taxon>Philodinida</taxon>
        <taxon>Philodinidae</taxon>
        <taxon>Didymodactylos</taxon>
    </lineage>
</organism>
<dbReference type="Proteomes" id="UP000663829">
    <property type="component" value="Unassembled WGS sequence"/>
</dbReference>
<dbReference type="AlphaFoldDB" id="A0A815WUB8"/>
<feature type="non-terminal residue" evidence="2">
    <location>
        <position position="1"/>
    </location>
</feature>
<name>A0A815WUB8_9BILA</name>
<protein>
    <recommendedName>
        <fullName evidence="1">SAM domain-containing protein</fullName>
    </recommendedName>
</protein>
<dbReference type="InterPro" id="IPR001660">
    <property type="entry name" value="SAM"/>
</dbReference>
<evidence type="ECO:0000259" key="1">
    <source>
        <dbReference type="PROSITE" id="PS50105"/>
    </source>
</evidence>
<keyword evidence="4" id="KW-1185">Reference proteome</keyword>
<dbReference type="Pfam" id="PF07647">
    <property type="entry name" value="SAM_2"/>
    <property type="match status" value="1"/>
</dbReference>
<evidence type="ECO:0000313" key="3">
    <source>
        <dbReference type="EMBL" id="CAF4414948.1"/>
    </source>
</evidence>
<proteinExistence type="predicted"/>
<dbReference type="EMBL" id="CAJOBC010093170">
    <property type="protein sequence ID" value="CAF4414948.1"/>
    <property type="molecule type" value="Genomic_DNA"/>
</dbReference>
<comment type="caution">
    <text evidence="2">The sequence shown here is derived from an EMBL/GenBank/DDBJ whole genome shotgun (WGS) entry which is preliminary data.</text>
</comment>
<dbReference type="EMBL" id="CAJNOQ010027474">
    <property type="protein sequence ID" value="CAF1553810.1"/>
    <property type="molecule type" value="Genomic_DNA"/>
</dbReference>
<sequence length="80" mass="9285">MLHVFLDDPNTSLANPWIWSIEQVIGWLQQNNFQAYIDKFRDEKIDGATLLSDGLDDSILKELMPPVKQRVLFKEALIKL</sequence>
<dbReference type="OrthoDB" id="10049949at2759"/>
<evidence type="ECO:0000313" key="2">
    <source>
        <dbReference type="EMBL" id="CAF1553810.1"/>
    </source>
</evidence>
<gene>
    <name evidence="2" type="ORF">GPM918_LOCUS39363</name>
    <name evidence="3" type="ORF">SRO942_LOCUS40230</name>
</gene>
<dbReference type="Proteomes" id="UP000681722">
    <property type="component" value="Unassembled WGS sequence"/>
</dbReference>